<keyword evidence="2" id="KW-1003">Cell membrane</keyword>
<dbReference type="EMBL" id="BMMP01000011">
    <property type="protein sequence ID" value="GGO51903.1"/>
    <property type="molecule type" value="Genomic_DNA"/>
</dbReference>
<dbReference type="Pfam" id="PF06081">
    <property type="entry name" value="ArAE_1"/>
    <property type="match status" value="1"/>
</dbReference>
<keyword evidence="3 6" id="KW-0812">Transmembrane</keyword>
<protein>
    <recommendedName>
        <fullName evidence="9">Aromatic acid exporter family member 1</fullName>
    </recommendedName>
</protein>
<feature type="transmembrane region" description="Helical" evidence="6">
    <location>
        <begin position="136"/>
        <end position="153"/>
    </location>
</feature>
<accession>A0ABQ2MHK0</accession>
<sequence length="407" mass="44925">MSEEAAPQREEPADQGRVARTRQWFRRARGGAGGHERDALITIVKSALAATLSWYLANDVMHAQSPAFAPFSAVLIMQVTVYQSLLHSLRYVGAVALGVLLQGAFGLLGGPDMLTFVLMALAALAIGRWRPLGSQGSNVATAAFFSFSTYISATSTGQGFMQLGQIVLLVLIGCGVGVLVNVLLLPPMRYRSAESGIQTLGKTLSDLFGDIHPALREGDLDEERTKHWRHRATNLGPLTEQAQSSVRTAWESTYYNPRRRLQRHHGRASFTGYQALVDALERVTYQVASMTRSFDQWHDGEDSSEHREFLTRYGDFIASLARITELFSQLHEEELPQQSEELCNFAEEARESHDKLADFASESSLPLADPSEPYGILIGEATRLMDEIQHTCDVLRQAVEGAPACRT</sequence>
<evidence type="ECO:0000256" key="3">
    <source>
        <dbReference type="ARBA" id="ARBA00022692"/>
    </source>
</evidence>
<keyword evidence="5 6" id="KW-0472">Membrane</keyword>
<dbReference type="Proteomes" id="UP000631535">
    <property type="component" value="Unassembled WGS sequence"/>
</dbReference>
<evidence type="ECO:0000256" key="5">
    <source>
        <dbReference type="ARBA" id="ARBA00023136"/>
    </source>
</evidence>
<feature type="transmembrane region" description="Helical" evidence="6">
    <location>
        <begin position="89"/>
        <end position="107"/>
    </location>
</feature>
<name>A0ABQ2MHK0_9ACTN</name>
<proteinExistence type="predicted"/>
<feature type="transmembrane region" description="Helical" evidence="6">
    <location>
        <begin position="113"/>
        <end position="129"/>
    </location>
</feature>
<dbReference type="RefSeq" id="WP_189038097.1">
    <property type="nucleotide sequence ID" value="NZ_BMMP01000011.1"/>
</dbReference>
<evidence type="ECO:0000313" key="8">
    <source>
        <dbReference type="Proteomes" id="UP000631535"/>
    </source>
</evidence>
<evidence type="ECO:0000256" key="4">
    <source>
        <dbReference type="ARBA" id="ARBA00022989"/>
    </source>
</evidence>
<gene>
    <name evidence="7" type="ORF">GCM10012287_35000</name>
</gene>
<evidence type="ECO:0000256" key="1">
    <source>
        <dbReference type="ARBA" id="ARBA00004651"/>
    </source>
</evidence>
<feature type="transmembrane region" description="Helical" evidence="6">
    <location>
        <begin position="165"/>
        <end position="185"/>
    </location>
</feature>
<keyword evidence="8" id="KW-1185">Reference proteome</keyword>
<comment type="subcellular location">
    <subcellularLocation>
        <location evidence="1">Cell membrane</location>
        <topology evidence="1">Multi-pass membrane protein</topology>
    </subcellularLocation>
</comment>
<keyword evidence="4 6" id="KW-1133">Transmembrane helix</keyword>
<organism evidence="7 8">
    <name type="scientific">Streptomyces daqingensis</name>
    <dbReference type="NCBI Taxonomy" id="1472640"/>
    <lineage>
        <taxon>Bacteria</taxon>
        <taxon>Bacillati</taxon>
        <taxon>Actinomycetota</taxon>
        <taxon>Actinomycetes</taxon>
        <taxon>Kitasatosporales</taxon>
        <taxon>Streptomycetaceae</taxon>
        <taxon>Streptomyces</taxon>
    </lineage>
</organism>
<evidence type="ECO:0000313" key="7">
    <source>
        <dbReference type="EMBL" id="GGO51903.1"/>
    </source>
</evidence>
<evidence type="ECO:0008006" key="9">
    <source>
        <dbReference type="Google" id="ProtNLM"/>
    </source>
</evidence>
<dbReference type="InterPro" id="IPR010343">
    <property type="entry name" value="ArAE_1"/>
</dbReference>
<comment type="caution">
    <text evidence="7">The sequence shown here is derived from an EMBL/GenBank/DDBJ whole genome shotgun (WGS) entry which is preliminary data.</text>
</comment>
<reference evidence="8" key="1">
    <citation type="journal article" date="2019" name="Int. J. Syst. Evol. Microbiol.">
        <title>The Global Catalogue of Microorganisms (GCM) 10K type strain sequencing project: providing services to taxonomists for standard genome sequencing and annotation.</title>
        <authorList>
            <consortium name="The Broad Institute Genomics Platform"/>
            <consortium name="The Broad Institute Genome Sequencing Center for Infectious Disease"/>
            <person name="Wu L."/>
            <person name="Ma J."/>
        </authorList>
    </citation>
    <scope>NUCLEOTIDE SEQUENCE [LARGE SCALE GENOMIC DNA]</scope>
    <source>
        <strain evidence="8">CGMCC 4.7178</strain>
    </source>
</reference>
<evidence type="ECO:0000256" key="2">
    <source>
        <dbReference type="ARBA" id="ARBA00022475"/>
    </source>
</evidence>
<evidence type="ECO:0000256" key="6">
    <source>
        <dbReference type="SAM" id="Phobius"/>
    </source>
</evidence>